<reference evidence="10 11" key="1">
    <citation type="journal article" date="2023" name="Hortic Res">
        <title>Pangenome of water caltrop reveals structural variations and asymmetric subgenome divergence after allopolyploidization.</title>
        <authorList>
            <person name="Zhang X."/>
            <person name="Chen Y."/>
            <person name="Wang L."/>
            <person name="Yuan Y."/>
            <person name="Fang M."/>
            <person name="Shi L."/>
            <person name="Lu R."/>
            <person name="Comes H.P."/>
            <person name="Ma Y."/>
            <person name="Chen Y."/>
            <person name="Huang G."/>
            <person name="Zhou Y."/>
            <person name="Zheng Z."/>
            <person name="Qiu Y."/>
        </authorList>
    </citation>
    <scope>NUCLEOTIDE SEQUENCE [LARGE SCALE GENOMIC DNA]</scope>
    <source>
        <tissue evidence="10">Roots</tissue>
    </source>
</reference>
<dbReference type="EMBL" id="JAXIOK010000001">
    <property type="protein sequence ID" value="KAK4780459.1"/>
    <property type="molecule type" value="Genomic_DNA"/>
</dbReference>
<evidence type="ECO:0000256" key="8">
    <source>
        <dbReference type="ARBA" id="ARBA00048679"/>
    </source>
</evidence>
<dbReference type="PANTHER" id="PTHR45637">
    <property type="entry name" value="FLIPPASE KINASE 1-RELATED"/>
    <property type="match status" value="1"/>
</dbReference>
<evidence type="ECO:0000256" key="4">
    <source>
        <dbReference type="ARBA" id="ARBA00022741"/>
    </source>
</evidence>
<evidence type="ECO:0000256" key="5">
    <source>
        <dbReference type="ARBA" id="ARBA00022777"/>
    </source>
</evidence>
<dbReference type="Proteomes" id="UP001345219">
    <property type="component" value="Chromosome 13"/>
</dbReference>
<feature type="region of interest" description="Disordered" evidence="9">
    <location>
        <begin position="21"/>
        <end position="48"/>
    </location>
</feature>
<dbReference type="GO" id="GO:0004674">
    <property type="term" value="F:protein serine/threonine kinase activity"/>
    <property type="evidence" value="ECO:0007669"/>
    <property type="project" value="UniProtKB-KW"/>
</dbReference>
<dbReference type="EC" id="2.7.11.1" evidence="1"/>
<evidence type="ECO:0000256" key="1">
    <source>
        <dbReference type="ARBA" id="ARBA00012513"/>
    </source>
</evidence>
<keyword evidence="3" id="KW-0808">Transferase</keyword>
<dbReference type="AlphaFoldDB" id="A0AAN7L9H3"/>
<proteinExistence type="predicted"/>
<keyword evidence="2" id="KW-0723">Serine/threonine-protein kinase</keyword>
<organism evidence="10 11">
    <name type="scientific">Trapa incisa</name>
    <dbReference type="NCBI Taxonomy" id="236973"/>
    <lineage>
        <taxon>Eukaryota</taxon>
        <taxon>Viridiplantae</taxon>
        <taxon>Streptophyta</taxon>
        <taxon>Embryophyta</taxon>
        <taxon>Tracheophyta</taxon>
        <taxon>Spermatophyta</taxon>
        <taxon>Magnoliopsida</taxon>
        <taxon>eudicotyledons</taxon>
        <taxon>Gunneridae</taxon>
        <taxon>Pentapetalae</taxon>
        <taxon>rosids</taxon>
        <taxon>malvids</taxon>
        <taxon>Myrtales</taxon>
        <taxon>Lythraceae</taxon>
        <taxon>Trapa</taxon>
    </lineage>
</organism>
<sequence length="95" mass="10502">MENSWARVTGRSWLSNLSFSSRRTSSVSVSSSAATETASLSGSNKPHKANQVAWEAMRRLKSTKGGRIGLDHFRLLRRVGSGDIGNVYLCQIRYL</sequence>
<evidence type="ECO:0000256" key="7">
    <source>
        <dbReference type="ARBA" id="ARBA00047899"/>
    </source>
</evidence>
<feature type="compositionally biased region" description="Low complexity" evidence="9">
    <location>
        <begin position="21"/>
        <end position="43"/>
    </location>
</feature>
<evidence type="ECO:0000256" key="2">
    <source>
        <dbReference type="ARBA" id="ARBA00022527"/>
    </source>
</evidence>
<comment type="catalytic activity">
    <reaction evidence="7">
        <text>L-threonyl-[protein] + ATP = O-phospho-L-threonyl-[protein] + ADP + H(+)</text>
        <dbReference type="Rhea" id="RHEA:46608"/>
        <dbReference type="Rhea" id="RHEA-COMP:11060"/>
        <dbReference type="Rhea" id="RHEA-COMP:11605"/>
        <dbReference type="ChEBI" id="CHEBI:15378"/>
        <dbReference type="ChEBI" id="CHEBI:30013"/>
        <dbReference type="ChEBI" id="CHEBI:30616"/>
        <dbReference type="ChEBI" id="CHEBI:61977"/>
        <dbReference type="ChEBI" id="CHEBI:456216"/>
        <dbReference type="EC" id="2.7.11.1"/>
    </reaction>
</comment>
<dbReference type="GO" id="GO:0005524">
    <property type="term" value="F:ATP binding"/>
    <property type="evidence" value="ECO:0007669"/>
    <property type="project" value="UniProtKB-KW"/>
</dbReference>
<keyword evidence="4" id="KW-0547">Nucleotide-binding</keyword>
<comment type="caution">
    <text evidence="10">The sequence shown here is derived from an EMBL/GenBank/DDBJ whole genome shotgun (WGS) entry which is preliminary data.</text>
</comment>
<evidence type="ECO:0000313" key="11">
    <source>
        <dbReference type="Proteomes" id="UP001345219"/>
    </source>
</evidence>
<keyword evidence="11" id="KW-1185">Reference proteome</keyword>
<keyword evidence="5" id="KW-0418">Kinase</keyword>
<evidence type="ECO:0000313" key="10">
    <source>
        <dbReference type="EMBL" id="KAK4780459.1"/>
    </source>
</evidence>
<keyword evidence="6" id="KW-0067">ATP-binding</keyword>
<gene>
    <name evidence="10" type="ORF">SAY87_016565</name>
</gene>
<protein>
    <recommendedName>
        <fullName evidence="1">non-specific serine/threonine protein kinase</fullName>
        <ecNumber evidence="1">2.7.11.1</ecNumber>
    </recommendedName>
</protein>
<evidence type="ECO:0000256" key="9">
    <source>
        <dbReference type="SAM" id="MobiDB-lite"/>
    </source>
</evidence>
<name>A0AAN7L9H3_9MYRT</name>
<evidence type="ECO:0000256" key="6">
    <source>
        <dbReference type="ARBA" id="ARBA00022840"/>
    </source>
</evidence>
<comment type="catalytic activity">
    <reaction evidence="8">
        <text>L-seryl-[protein] + ATP = O-phospho-L-seryl-[protein] + ADP + H(+)</text>
        <dbReference type="Rhea" id="RHEA:17989"/>
        <dbReference type="Rhea" id="RHEA-COMP:9863"/>
        <dbReference type="Rhea" id="RHEA-COMP:11604"/>
        <dbReference type="ChEBI" id="CHEBI:15378"/>
        <dbReference type="ChEBI" id="CHEBI:29999"/>
        <dbReference type="ChEBI" id="CHEBI:30616"/>
        <dbReference type="ChEBI" id="CHEBI:83421"/>
        <dbReference type="ChEBI" id="CHEBI:456216"/>
        <dbReference type="EC" id="2.7.11.1"/>
    </reaction>
</comment>
<evidence type="ECO:0000256" key="3">
    <source>
        <dbReference type="ARBA" id="ARBA00022679"/>
    </source>
</evidence>
<accession>A0AAN7L9H3</accession>